<proteinExistence type="predicted"/>
<keyword evidence="2" id="KW-0378">Hydrolase</keyword>
<dbReference type="OrthoDB" id="5297561at2"/>
<dbReference type="GO" id="GO:0016787">
    <property type="term" value="F:hydrolase activity"/>
    <property type="evidence" value="ECO:0007669"/>
    <property type="project" value="UniProtKB-KW"/>
</dbReference>
<dbReference type="PRINTS" id="PR00412">
    <property type="entry name" value="EPOXHYDRLASE"/>
</dbReference>
<dbReference type="HOGENOM" id="CLU_020336_50_2_4"/>
<dbReference type="PRINTS" id="PR00111">
    <property type="entry name" value="ABHYDROLASE"/>
</dbReference>
<dbReference type="KEGG" id="care:LT85_1658"/>
<sequence length="291" mass="30416">MLLKTHFRGADHDTYCYTGGKSFDPALPTAVFIHGGQNDHSVWILQTRYFAHHGFGVLAVDLPGHGRSQGPALATIEELSDWLSSLLDAAGVNKVILIGHSMGSLIALESASRSGESTRIAGIALVGTAYPMKVADALLDAANNDQQTAIDMVNIWSHSTISPKPSAPGPGFYVQGASQRLMQRIASQSAARPTVFYTDFAACNAYANGEAAAHAVACPTLFLLGQRDVMTPAKAAAGLIAVIKHAKVVQVGASGHALMAEQPDAVLEHLFKFATIAALSSMPVAPSTTGG</sequence>
<dbReference type="InterPro" id="IPR050228">
    <property type="entry name" value="Carboxylesterase_BioH"/>
</dbReference>
<protein>
    <submittedName>
        <fullName evidence="2">Putative hydrolase protein</fullName>
    </submittedName>
</protein>
<dbReference type="Gene3D" id="3.40.50.1820">
    <property type="entry name" value="alpha/beta hydrolase"/>
    <property type="match status" value="1"/>
</dbReference>
<dbReference type="RefSeq" id="WP_038487336.1">
    <property type="nucleotide sequence ID" value="NZ_CP009962.1"/>
</dbReference>
<dbReference type="AlphaFoldDB" id="A0A0A1F8K1"/>
<dbReference type="SUPFAM" id="SSF53474">
    <property type="entry name" value="alpha/beta-Hydrolases"/>
    <property type="match status" value="1"/>
</dbReference>
<accession>A0A0A1F8K1</accession>
<dbReference type="Pfam" id="PF12697">
    <property type="entry name" value="Abhydrolase_6"/>
    <property type="match status" value="1"/>
</dbReference>
<dbReference type="InterPro" id="IPR000073">
    <property type="entry name" value="AB_hydrolase_1"/>
</dbReference>
<dbReference type="PANTHER" id="PTHR43194">
    <property type="entry name" value="HYDROLASE ALPHA/BETA FOLD FAMILY"/>
    <property type="match status" value="1"/>
</dbReference>
<dbReference type="STRING" id="279058.LT85_1658"/>
<evidence type="ECO:0000313" key="3">
    <source>
        <dbReference type="Proteomes" id="UP000030302"/>
    </source>
</evidence>
<organism evidence="2 3">
    <name type="scientific">Collimonas arenae</name>
    <dbReference type="NCBI Taxonomy" id="279058"/>
    <lineage>
        <taxon>Bacteria</taxon>
        <taxon>Pseudomonadati</taxon>
        <taxon>Pseudomonadota</taxon>
        <taxon>Betaproteobacteria</taxon>
        <taxon>Burkholderiales</taxon>
        <taxon>Oxalobacteraceae</taxon>
        <taxon>Collimonas</taxon>
    </lineage>
</organism>
<evidence type="ECO:0000313" key="2">
    <source>
        <dbReference type="EMBL" id="AIY40816.1"/>
    </source>
</evidence>
<keyword evidence="3" id="KW-1185">Reference proteome</keyword>
<dbReference type="PANTHER" id="PTHR43194:SF5">
    <property type="entry name" value="PIMELOYL-[ACYL-CARRIER PROTEIN] METHYL ESTER ESTERASE"/>
    <property type="match status" value="1"/>
</dbReference>
<dbReference type="Proteomes" id="UP000030302">
    <property type="component" value="Chromosome"/>
</dbReference>
<name>A0A0A1F8K1_9BURK</name>
<reference evidence="3" key="1">
    <citation type="journal article" date="2014" name="Soil Biol. Biochem.">
        <title>Structure and function of bacterial communities in ageing soils: Insights from the Mendocino ecological staircase.</title>
        <authorList>
            <person name="Uroz S."/>
            <person name="Tech J.J."/>
            <person name="Sawaya N.A."/>
            <person name="Frey-Klett P."/>
            <person name="Leveau J.H.J."/>
        </authorList>
    </citation>
    <scope>NUCLEOTIDE SEQUENCE [LARGE SCALE GENOMIC DNA]</scope>
    <source>
        <strain evidence="3">Cal35</strain>
    </source>
</reference>
<dbReference type="InterPro" id="IPR000639">
    <property type="entry name" value="Epox_hydrolase-like"/>
</dbReference>
<gene>
    <name evidence="2" type="ORF">LT85_1658</name>
</gene>
<dbReference type="EMBL" id="CP009962">
    <property type="protein sequence ID" value="AIY40816.1"/>
    <property type="molecule type" value="Genomic_DNA"/>
</dbReference>
<feature type="domain" description="AB hydrolase-1" evidence="1">
    <location>
        <begin position="31"/>
        <end position="268"/>
    </location>
</feature>
<dbReference type="InterPro" id="IPR029058">
    <property type="entry name" value="AB_hydrolase_fold"/>
</dbReference>
<evidence type="ECO:0000259" key="1">
    <source>
        <dbReference type="Pfam" id="PF12697"/>
    </source>
</evidence>